<dbReference type="Gene3D" id="3.40.570.10">
    <property type="entry name" value="Extracellular Endonuclease, subunit A"/>
    <property type="match status" value="1"/>
</dbReference>
<dbReference type="InterPro" id="IPR001604">
    <property type="entry name" value="Endo_G_ENPP1-like_dom"/>
</dbReference>
<evidence type="ECO:0000259" key="8">
    <source>
        <dbReference type="SMART" id="SM00892"/>
    </source>
</evidence>
<dbReference type="InterPro" id="IPR044929">
    <property type="entry name" value="DNA/RNA_non-sp_Endonuclease_sf"/>
</dbReference>
<dbReference type="AlphaFoldDB" id="E4WXT8"/>
<evidence type="ECO:0000256" key="5">
    <source>
        <dbReference type="ARBA" id="ARBA00022759"/>
    </source>
</evidence>
<keyword evidence="10" id="KW-1185">Reference proteome</keyword>
<dbReference type="InterPro" id="IPR044925">
    <property type="entry name" value="His-Me_finger_sf"/>
</dbReference>
<evidence type="ECO:0000256" key="4">
    <source>
        <dbReference type="ARBA" id="ARBA00022723"/>
    </source>
</evidence>
<evidence type="ECO:0000256" key="2">
    <source>
        <dbReference type="ARBA" id="ARBA00010052"/>
    </source>
</evidence>
<dbReference type="Pfam" id="PF01223">
    <property type="entry name" value="Endonuclease_NS"/>
    <property type="match status" value="1"/>
</dbReference>
<evidence type="ECO:0000313" key="10">
    <source>
        <dbReference type="Proteomes" id="UP000001307"/>
    </source>
</evidence>
<dbReference type="EMBL" id="FN653018">
    <property type="protein sequence ID" value="CBY22182.1"/>
    <property type="molecule type" value="Genomic_DNA"/>
</dbReference>
<comment type="similarity">
    <text evidence="2">Belongs to the DNA/RNA non-specific endonuclease family.</text>
</comment>
<feature type="domain" description="DNA/RNA non-specific endonuclease/pyrophosphatase/phosphodiesterase" evidence="8">
    <location>
        <begin position="56"/>
        <end position="280"/>
    </location>
</feature>
<dbReference type="InterPro" id="IPR018524">
    <property type="entry name" value="DNA/RNA_endonuclease_AS"/>
</dbReference>
<keyword evidence="3" id="KW-0540">Nuclease</keyword>
<evidence type="ECO:0000313" key="9">
    <source>
        <dbReference type="EMBL" id="CBY22182.1"/>
    </source>
</evidence>
<dbReference type="PROSITE" id="PS01070">
    <property type="entry name" value="NUCLEASE_NON_SPEC"/>
    <property type="match status" value="1"/>
</dbReference>
<keyword evidence="4" id="KW-0479">Metal-binding</keyword>
<dbReference type="SMART" id="SM00477">
    <property type="entry name" value="NUC"/>
    <property type="match status" value="1"/>
</dbReference>
<dbReference type="GO" id="GO:0016787">
    <property type="term" value="F:hydrolase activity"/>
    <property type="evidence" value="ECO:0007669"/>
    <property type="project" value="InterPro"/>
</dbReference>
<dbReference type="GO" id="GO:0003676">
    <property type="term" value="F:nucleic acid binding"/>
    <property type="evidence" value="ECO:0007669"/>
    <property type="project" value="InterPro"/>
</dbReference>
<evidence type="ECO:0000256" key="3">
    <source>
        <dbReference type="ARBA" id="ARBA00022722"/>
    </source>
</evidence>
<dbReference type="PANTHER" id="PTHR21472">
    <property type="entry name" value="ENDONUCLEASE DOMAIN-CONTAINING 1 PROTEIN ENDOD1"/>
    <property type="match status" value="1"/>
</dbReference>
<name>E4WXT8_OIKDI</name>
<dbReference type="OrthoDB" id="69221at2759"/>
<dbReference type="GO" id="GO:0004519">
    <property type="term" value="F:endonuclease activity"/>
    <property type="evidence" value="ECO:0007669"/>
    <property type="project" value="UniProtKB-KW"/>
</dbReference>
<evidence type="ECO:0008006" key="11">
    <source>
        <dbReference type="Google" id="ProtNLM"/>
    </source>
</evidence>
<dbReference type="GO" id="GO:0046872">
    <property type="term" value="F:metal ion binding"/>
    <property type="evidence" value="ECO:0007669"/>
    <property type="project" value="UniProtKB-KW"/>
</dbReference>
<dbReference type="Proteomes" id="UP000001307">
    <property type="component" value="Unassembled WGS sequence"/>
</dbReference>
<evidence type="ECO:0000259" key="7">
    <source>
        <dbReference type="SMART" id="SM00477"/>
    </source>
</evidence>
<protein>
    <recommendedName>
        <fullName evidence="11">Endonuclease</fullName>
    </recommendedName>
</protein>
<sequence>MRVFLFGGAVSAVDWVPGVNPVNCGADYFRPGAEWPLESAANAGRTVRICQNRYGSPHYFATLFSVDDLIPVYSGGKFRRYSNQPTYSRPSSNWHHLLNGLCAELPDATTSFYGNLASVGSANYETCHNWQPIDEDYLGNNAEIKIDRGHLVPSAIMNQNEMAMKTTFTLTNVAPQSSNFNQRAWNQLECMVRKFMERDIDGEDAWIYIGTQGTKAWMNEDKPDKRNVRIPAAYWKAFCYTNGQTSYSWVYYQENENDQTQSSPDLFMSAETFSNTYYEGEPIFDEICQRPNTGYGPWYGLIMDWDEYLTRYSCK</sequence>
<reference evidence="9 10" key="1">
    <citation type="journal article" date="2010" name="Science">
        <title>Plasticity of animal genome architecture unmasked by rapid evolution of a pelagic tunicate.</title>
        <authorList>
            <person name="Denoeud F."/>
            <person name="Henriet S."/>
            <person name="Mungpakdee S."/>
            <person name="Aury J.M."/>
            <person name="Da Silva C."/>
            <person name="Brinkmann H."/>
            <person name="Mikhaleva J."/>
            <person name="Olsen L.C."/>
            <person name="Jubin C."/>
            <person name="Canestro C."/>
            <person name="Bouquet J.M."/>
            <person name="Danks G."/>
            <person name="Poulain J."/>
            <person name="Campsteijn C."/>
            <person name="Adamski M."/>
            <person name="Cross I."/>
            <person name="Yadetie F."/>
            <person name="Muffato M."/>
            <person name="Louis A."/>
            <person name="Butcher S."/>
            <person name="Tsagkogeorga G."/>
            <person name="Konrad A."/>
            <person name="Singh S."/>
            <person name="Jensen M.F."/>
            <person name="Cong E.H."/>
            <person name="Eikeseth-Otteraa H."/>
            <person name="Noel B."/>
            <person name="Anthouard V."/>
            <person name="Porcel B.M."/>
            <person name="Kachouri-Lafond R."/>
            <person name="Nishino A."/>
            <person name="Ugolini M."/>
            <person name="Chourrout P."/>
            <person name="Nishida H."/>
            <person name="Aasland R."/>
            <person name="Huzurbazar S."/>
            <person name="Westhof E."/>
            <person name="Delsuc F."/>
            <person name="Lehrach H."/>
            <person name="Reinhardt R."/>
            <person name="Weissenbach J."/>
            <person name="Roy S.W."/>
            <person name="Artiguenave F."/>
            <person name="Postlethwait J.H."/>
            <person name="Manak J.R."/>
            <person name="Thompson E.M."/>
            <person name="Jaillon O."/>
            <person name="Du Pasquier L."/>
            <person name="Boudinot P."/>
            <person name="Liberles D.A."/>
            <person name="Volff J.N."/>
            <person name="Philippe H."/>
            <person name="Lenhard B."/>
            <person name="Roest Crollius H."/>
            <person name="Wincker P."/>
            <person name="Chourrout D."/>
        </authorList>
    </citation>
    <scope>NUCLEOTIDE SEQUENCE [LARGE SCALE GENOMIC DNA]</scope>
</reference>
<dbReference type="SUPFAM" id="SSF54060">
    <property type="entry name" value="His-Me finger endonucleases"/>
    <property type="match status" value="1"/>
</dbReference>
<dbReference type="InterPro" id="IPR020821">
    <property type="entry name" value="ENPP1-3/EXOG-like_nuc-like"/>
</dbReference>
<dbReference type="PANTHER" id="PTHR21472:SF7">
    <property type="entry name" value="ENDONUCLEASE G, MITOCHONDRIAL-LIKE ISOFORM X2"/>
    <property type="match status" value="1"/>
</dbReference>
<organism evidence="9 10">
    <name type="scientific">Oikopleura dioica</name>
    <name type="common">Tunicate</name>
    <dbReference type="NCBI Taxonomy" id="34765"/>
    <lineage>
        <taxon>Eukaryota</taxon>
        <taxon>Metazoa</taxon>
        <taxon>Chordata</taxon>
        <taxon>Tunicata</taxon>
        <taxon>Appendicularia</taxon>
        <taxon>Copelata</taxon>
        <taxon>Oikopleuridae</taxon>
        <taxon>Oikopleura</taxon>
    </lineage>
</organism>
<keyword evidence="5" id="KW-0378">Hydrolase</keyword>
<dbReference type="SMART" id="SM00892">
    <property type="entry name" value="Endonuclease_NS"/>
    <property type="match status" value="1"/>
</dbReference>
<dbReference type="InParanoid" id="E4WXT8"/>
<keyword evidence="6" id="KW-0460">Magnesium</keyword>
<keyword evidence="5" id="KW-0255">Endonuclease</keyword>
<dbReference type="InterPro" id="IPR039015">
    <property type="entry name" value="ENDOD1"/>
</dbReference>
<proteinExistence type="inferred from homology"/>
<evidence type="ECO:0000256" key="1">
    <source>
        <dbReference type="ARBA" id="ARBA00001946"/>
    </source>
</evidence>
<feature type="domain" description="ENPP1-3/EXOG-like endonuclease/phosphodiesterase" evidence="7">
    <location>
        <begin position="57"/>
        <end position="269"/>
    </location>
</feature>
<comment type="cofactor">
    <cofactor evidence="1">
        <name>Mg(2+)</name>
        <dbReference type="ChEBI" id="CHEBI:18420"/>
    </cofactor>
</comment>
<accession>E4WXT8</accession>
<evidence type="ECO:0000256" key="6">
    <source>
        <dbReference type="ARBA" id="ARBA00022842"/>
    </source>
</evidence>
<gene>
    <name evidence="9" type="ORF">GSOID_T00011731001</name>
</gene>